<keyword evidence="9" id="KW-1185">Reference proteome</keyword>
<dbReference type="Pfam" id="PF20684">
    <property type="entry name" value="Fung_rhodopsin"/>
    <property type="match status" value="1"/>
</dbReference>
<comment type="similarity">
    <text evidence="5">Belongs to the SAT4 family.</text>
</comment>
<dbReference type="EMBL" id="JAFEKC020000019">
    <property type="protein sequence ID" value="KAK0509263.1"/>
    <property type="molecule type" value="Genomic_DNA"/>
</dbReference>
<feature type="domain" description="Rhodopsin" evidence="7">
    <location>
        <begin position="29"/>
        <end position="268"/>
    </location>
</feature>
<accession>A0AA39UYW3</accession>
<feature type="transmembrane region" description="Helical" evidence="6">
    <location>
        <begin position="12"/>
        <end position="33"/>
    </location>
</feature>
<dbReference type="PANTHER" id="PTHR33048:SF146">
    <property type="entry name" value="INTEGRAL MEMBRANE PROTEIN"/>
    <property type="match status" value="1"/>
</dbReference>
<organism evidence="8 9">
    <name type="scientific">Cladonia borealis</name>
    <dbReference type="NCBI Taxonomy" id="184061"/>
    <lineage>
        <taxon>Eukaryota</taxon>
        <taxon>Fungi</taxon>
        <taxon>Dikarya</taxon>
        <taxon>Ascomycota</taxon>
        <taxon>Pezizomycotina</taxon>
        <taxon>Lecanoromycetes</taxon>
        <taxon>OSLEUM clade</taxon>
        <taxon>Lecanoromycetidae</taxon>
        <taxon>Lecanorales</taxon>
        <taxon>Lecanorineae</taxon>
        <taxon>Cladoniaceae</taxon>
        <taxon>Cladonia</taxon>
    </lineage>
</organism>
<evidence type="ECO:0000256" key="5">
    <source>
        <dbReference type="ARBA" id="ARBA00038359"/>
    </source>
</evidence>
<reference evidence="8" key="1">
    <citation type="submission" date="2023-03" db="EMBL/GenBank/DDBJ databases">
        <title>Complete genome of Cladonia borealis.</title>
        <authorList>
            <person name="Park H."/>
        </authorList>
    </citation>
    <scope>NUCLEOTIDE SEQUENCE</scope>
    <source>
        <strain evidence="8">ANT050790</strain>
    </source>
</reference>
<dbReference type="Proteomes" id="UP001166286">
    <property type="component" value="Unassembled WGS sequence"/>
</dbReference>
<evidence type="ECO:0000256" key="3">
    <source>
        <dbReference type="ARBA" id="ARBA00022989"/>
    </source>
</evidence>
<evidence type="ECO:0000256" key="2">
    <source>
        <dbReference type="ARBA" id="ARBA00022692"/>
    </source>
</evidence>
<keyword evidence="3 6" id="KW-1133">Transmembrane helix</keyword>
<feature type="transmembrane region" description="Helical" evidence="6">
    <location>
        <begin position="168"/>
        <end position="192"/>
    </location>
</feature>
<keyword evidence="2 6" id="KW-0812">Transmembrane</keyword>
<dbReference type="InterPro" id="IPR052337">
    <property type="entry name" value="SAT4-like"/>
</dbReference>
<feature type="transmembrane region" description="Helical" evidence="6">
    <location>
        <begin position="45"/>
        <end position="68"/>
    </location>
</feature>
<dbReference type="GO" id="GO:0016020">
    <property type="term" value="C:membrane"/>
    <property type="evidence" value="ECO:0007669"/>
    <property type="project" value="UniProtKB-SubCell"/>
</dbReference>
<comment type="subcellular location">
    <subcellularLocation>
        <location evidence="1">Membrane</location>
        <topology evidence="1">Multi-pass membrane protein</topology>
    </subcellularLocation>
</comment>
<evidence type="ECO:0000313" key="8">
    <source>
        <dbReference type="EMBL" id="KAK0509263.1"/>
    </source>
</evidence>
<comment type="caution">
    <text evidence="8">The sequence shown here is derived from an EMBL/GenBank/DDBJ whole genome shotgun (WGS) entry which is preliminary data.</text>
</comment>
<evidence type="ECO:0000256" key="6">
    <source>
        <dbReference type="SAM" id="Phobius"/>
    </source>
</evidence>
<dbReference type="InterPro" id="IPR049326">
    <property type="entry name" value="Rhodopsin_dom_fungi"/>
</dbReference>
<gene>
    <name evidence="8" type="ORF">JMJ35_008634</name>
</gene>
<evidence type="ECO:0000313" key="9">
    <source>
        <dbReference type="Proteomes" id="UP001166286"/>
    </source>
</evidence>
<dbReference type="PANTHER" id="PTHR33048">
    <property type="entry name" value="PTH11-LIKE INTEGRAL MEMBRANE PROTEIN (AFU_ORTHOLOGUE AFUA_5G11245)"/>
    <property type="match status" value="1"/>
</dbReference>
<evidence type="ECO:0000256" key="4">
    <source>
        <dbReference type="ARBA" id="ARBA00023136"/>
    </source>
</evidence>
<protein>
    <recommendedName>
        <fullName evidence="7">Rhodopsin domain-containing protein</fullName>
    </recommendedName>
</protein>
<sequence>MAFQDHNKGPEVLAVFGTGTALASIAVILRLWVRARILRKIGADDWIMAISLVLVYASLSCIAVSVHHGLGRHKEFLAPKETSTALKFLWVGFCFTPSAEATAKISISIMLMRITTSAQWKRFFISLITLMMMITVAGLLVILLSCWHVELLRDPTLNDHCEALPMTVIIYIQGVMAAGYDIILASSPIFLLWNVKINFYDKTLLCGLLGLGFFTSASGIVRTVYTPGATRGEDLTYTVLEFLIWKCVELPLSIIVGCLPTLRPLFNRSKLDRSYQKQEDSYGLINRGIDQRIRKTTTIDMDVDAVSSDNSHSVENSAWDVEARG</sequence>
<name>A0AA39UYW3_9LECA</name>
<proteinExistence type="inferred from homology"/>
<evidence type="ECO:0000259" key="7">
    <source>
        <dbReference type="Pfam" id="PF20684"/>
    </source>
</evidence>
<keyword evidence="4 6" id="KW-0472">Membrane</keyword>
<feature type="transmembrane region" description="Helical" evidence="6">
    <location>
        <begin position="123"/>
        <end position="148"/>
    </location>
</feature>
<dbReference type="AlphaFoldDB" id="A0AA39UYW3"/>
<feature type="transmembrane region" description="Helical" evidence="6">
    <location>
        <begin position="204"/>
        <end position="222"/>
    </location>
</feature>
<feature type="transmembrane region" description="Helical" evidence="6">
    <location>
        <begin position="88"/>
        <end position="111"/>
    </location>
</feature>
<evidence type="ECO:0000256" key="1">
    <source>
        <dbReference type="ARBA" id="ARBA00004141"/>
    </source>
</evidence>